<dbReference type="SUPFAM" id="SSF53383">
    <property type="entry name" value="PLP-dependent transferases"/>
    <property type="match status" value="1"/>
</dbReference>
<dbReference type="Pfam" id="PF02347">
    <property type="entry name" value="GDC-P"/>
    <property type="match status" value="1"/>
</dbReference>
<evidence type="ECO:0000256" key="2">
    <source>
        <dbReference type="ARBA" id="ARBA00023002"/>
    </source>
</evidence>
<keyword evidence="2 4" id="KW-0560">Oxidoreductase</keyword>
<dbReference type="HAMAP" id="MF_00712">
    <property type="entry name" value="GcvPA"/>
    <property type="match status" value="1"/>
</dbReference>
<dbReference type="GO" id="GO:0009116">
    <property type="term" value="P:nucleoside metabolic process"/>
    <property type="evidence" value="ECO:0007669"/>
    <property type="project" value="InterPro"/>
</dbReference>
<dbReference type="InterPro" id="IPR020581">
    <property type="entry name" value="GDC_P"/>
</dbReference>
<comment type="similarity">
    <text evidence="4">Belongs to the GcvP family. N-terminal subunit subfamily.</text>
</comment>
<evidence type="ECO:0000256" key="1">
    <source>
        <dbReference type="ARBA" id="ARBA00003788"/>
    </source>
</evidence>
<dbReference type="InterPro" id="IPR015421">
    <property type="entry name" value="PyrdxlP-dep_Trfase_major"/>
</dbReference>
<dbReference type="eggNOG" id="COG0403">
    <property type="taxonomic scope" value="Bacteria"/>
</dbReference>
<proteinExistence type="inferred from homology"/>
<dbReference type="GO" id="GO:0019464">
    <property type="term" value="P:glycine decarboxylation via glycine cleavage system"/>
    <property type="evidence" value="ECO:0007669"/>
    <property type="project" value="UniProtKB-UniRule"/>
</dbReference>
<reference evidence="7" key="1">
    <citation type="submission" date="2010-05" db="EMBL/GenBank/DDBJ databases">
        <title>The complete genome of Truepera radiovictris DSM 17093.</title>
        <authorList>
            <consortium name="US DOE Joint Genome Institute (JGI-PGF)"/>
            <person name="Lucas S."/>
            <person name="Copeland A."/>
            <person name="Lapidus A."/>
            <person name="Glavina del Rio T."/>
            <person name="Dalin E."/>
            <person name="Tice H."/>
            <person name="Bruce D."/>
            <person name="Goodwin L."/>
            <person name="Pitluck S."/>
            <person name="Kyrpides N."/>
            <person name="Mavromatis K."/>
            <person name="Ovchinnikova G."/>
            <person name="Munk A.C."/>
            <person name="Detter J.C."/>
            <person name="Han C."/>
            <person name="Tapia R."/>
            <person name="Land M."/>
            <person name="Hauser L."/>
            <person name="Markowitz V."/>
            <person name="Cheng J.-F."/>
            <person name="Hugenholtz P."/>
            <person name="Woyke T."/>
            <person name="Wu D."/>
            <person name="Tindall B."/>
            <person name="Pomrenke H.G."/>
            <person name="Brambilla E."/>
            <person name="Klenk H.-P."/>
            <person name="Eisen J.A."/>
        </authorList>
    </citation>
    <scope>NUCLEOTIDE SEQUENCE [LARGE SCALE GENOMIC DNA]</scope>
    <source>
        <strain evidence="7">DSM 17093 / CIP 108686 / LMG 22925 / RQ-24</strain>
    </source>
</reference>
<dbReference type="PANTHER" id="PTHR42806">
    <property type="entry name" value="GLYCINE CLEAVAGE SYSTEM P-PROTEIN"/>
    <property type="match status" value="1"/>
</dbReference>
<accession>D7CVH8</accession>
<dbReference type="RefSeq" id="WP_013177577.1">
    <property type="nucleotide sequence ID" value="NC_014221.1"/>
</dbReference>
<comment type="catalytic activity">
    <reaction evidence="3 4">
        <text>N(6)-[(R)-lipoyl]-L-lysyl-[glycine-cleavage complex H protein] + glycine + H(+) = N(6)-[(R)-S(8)-aminomethyldihydrolipoyl]-L-lysyl-[glycine-cleavage complex H protein] + CO2</text>
        <dbReference type="Rhea" id="RHEA:24304"/>
        <dbReference type="Rhea" id="RHEA-COMP:10494"/>
        <dbReference type="Rhea" id="RHEA-COMP:10495"/>
        <dbReference type="ChEBI" id="CHEBI:15378"/>
        <dbReference type="ChEBI" id="CHEBI:16526"/>
        <dbReference type="ChEBI" id="CHEBI:57305"/>
        <dbReference type="ChEBI" id="CHEBI:83099"/>
        <dbReference type="ChEBI" id="CHEBI:83143"/>
        <dbReference type="EC" id="1.4.4.2"/>
    </reaction>
</comment>
<dbReference type="PIRSF" id="PIRSF006815">
    <property type="entry name" value="GcvPA"/>
    <property type="match status" value="1"/>
</dbReference>
<dbReference type="EMBL" id="CP002049">
    <property type="protein sequence ID" value="ADI14206.1"/>
    <property type="molecule type" value="Genomic_DNA"/>
</dbReference>
<evidence type="ECO:0000256" key="3">
    <source>
        <dbReference type="ARBA" id="ARBA00049026"/>
    </source>
</evidence>
<feature type="domain" description="Glycine cleavage system P-protein N-terminal" evidence="5">
    <location>
        <begin position="2"/>
        <end position="432"/>
    </location>
</feature>
<dbReference type="HOGENOM" id="CLU_004620_0_2_0"/>
<dbReference type="InterPro" id="IPR015422">
    <property type="entry name" value="PyrdxlP-dep_Trfase_small"/>
</dbReference>
<sequence length="452" mass="47792">MNYLPHTPEDVARALAAIGVESVDALFGDLPEALQVGELRLPEGLDEAALLRHLRALAAKNKPVRASFLGGGLKGHFIPAVTPHLALQSEFVTAYTPYQPEVSQGILQATFEFQTMMSELTGLPISNASMYDGATAVAEAALLAVRHKGRHRVLVSQGVHPETREVLATYLRPLEVALEEVALRDLTTPEPAVGEDVACVVAQNPNFLGYLEPMPALAEAAHAAGALFVAVCDPFSLAVLKSPGEYGADVAVGDGQTVGNPVAFGGPHFGFMVVTEPLLRQLPGRLVGETTDLEGRRAFVLTLQAREQHIRRSKAKSNICSNHQLSALMAAVNLSALGPQGLREAATKSVQNAHLLARRLAEAGLAPLTHKPFFNEFAVRLPVSARALRRALAEHGVAAAVPVPASYGLGDAALFAATELTTPEDIDLLVAALGRVLAPPPTERANLVEASV</sequence>
<dbReference type="OrthoDB" id="9771867at2"/>
<dbReference type="AlphaFoldDB" id="D7CVH8"/>
<dbReference type="InterPro" id="IPR049315">
    <property type="entry name" value="GDC-P_N"/>
</dbReference>
<evidence type="ECO:0000313" key="7">
    <source>
        <dbReference type="Proteomes" id="UP000000379"/>
    </source>
</evidence>
<dbReference type="InterPro" id="IPR023010">
    <property type="entry name" value="GcvPA"/>
</dbReference>
<organism evidence="6 7">
    <name type="scientific">Truepera radiovictrix (strain DSM 17093 / CIP 108686 / LMG 22925 / RQ-24)</name>
    <dbReference type="NCBI Taxonomy" id="649638"/>
    <lineage>
        <taxon>Bacteria</taxon>
        <taxon>Thermotogati</taxon>
        <taxon>Deinococcota</taxon>
        <taxon>Deinococci</taxon>
        <taxon>Trueperales</taxon>
        <taxon>Trueperaceae</taxon>
        <taxon>Truepera</taxon>
    </lineage>
</organism>
<protein>
    <recommendedName>
        <fullName evidence="4">Probable glycine dehydrogenase (decarboxylating) subunit 1</fullName>
        <ecNumber evidence="4">1.4.4.2</ecNumber>
    </recommendedName>
    <alternativeName>
        <fullName evidence="4">Glycine cleavage system P-protein subunit 1</fullName>
    </alternativeName>
    <alternativeName>
        <fullName evidence="4">Glycine decarboxylase subunit 1</fullName>
    </alternativeName>
    <alternativeName>
        <fullName evidence="4">Glycine dehydrogenase (aminomethyl-transferring) subunit 1</fullName>
    </alternativeName>
</protein>
<keyword evidence="7" id="KW-1185">Reference proteome</keyword>
<dbReference type="Gene3D" id="3.90.1150.10">
    <property type="entry name" value="Aspartate Aminotransferase, domain 1"/>
    <property type="match status" value="1"/>
</dbReference>
<evidence type="ECO:0000256" key="4">
    <source>
        <dbReference type="HAMAP-Rule" id="MF_00712"/>
    </source>
</evidence>
<evidence type="ECO:0000259" key="5">
    <source>
        <dbReference type="Pfam" id="PF02347"/>
    </source>
</evidence>
<dbReference type="GO" id="GO:0004375">
    <property type="term" value="F:glycine dehydrogenase (decarboxylating) activity"/>
    <property type="evidence" value="ECO:0007669"/>
    <property type="project" value="UniProtKB-EC"/>
</dbReference>
<name>D7CVH8_TRURR</name>
<comment type="subunit">
    <text evidence="4">The glycine cleavage system is composed of four proteins: P, T, L and H. In this organism, the P 'protein' is a heterodimer of two subunits.</text>
</comment>
<dbReference type="PANTHER" id="PTHR42806:SF1">
    <property type="entry name" value="GLYCINE DEHYDROGENASE (DECARBOXYLATING)"/>
    <property type="match status" value="1"/>
</dbReference>
<dbReference type="Proteomes" id="UP000000379">
    <property type="component" value="Chromosome"/>
</dbReference>
<dbReference type="Gene3D" id="3.40.640.10">
    <property type="entry name" value="Type I PLP-dependent aspartate aminotransferase-like (Major domain)"/>
    <property type="match status" value="1"/>
</dbReference>
<dbReference type="STRING" id="649638.Trad_1079"/>
<evidence type="ECO:0000313" key="6">
    <source>
        <dbReference type="EMBL" id="ADI14206.1"/>
    </source>
</evidence>
<reference evidence="6 7" key="2">
    <citation type="journal article" date="2011" name="Stand. Genomic Sci.">
        <title>Complete genome sequence of Truepera radiovictrix type strain (RQ-24).</title>
        <authorList>
            <person name="Ivanova N."/>
            <person name="Rohde C."/>
            <person name="Munk C."/>
            <person name="Nolan M."/>
            <person name="Lucas S."/>
            <person name="Del Rio T.G."/>
            <person name="Tice H."/>
            <person name="Deshpande S."/>
            <person name="Cheng J.F."/>
            <person name="Tapia R."/>
            <person name="Han C."/>
            <person name="Goodwin L."/>
            <person name="Pitluck S."/>
            <person name="Liolios K."/>
            <person name="Mavromatis K."/>
            <person name="Mikhailova N."/>
            <person name="Pati A."/>
            <person name="Chen A."/>
            <person name="Palaniappan K."/>
            <person name="Land M."/>
            <person name="Hauser L."/>
            <person name="Chang Y.J."/>
            <person name="Jeffries C.D."/>
            <person name="Brambilla E."/>
            <person name="Rohde M."/>
            <person name="Goker M."/>
            <person name="Tindall B.J."/>
            <person name="Woyke T."/>
            <person name="Bristow J."/>
            <person name="Eisen J.A."/>
            <person name="Markowitz V."/>
            <person name="Hugenholtz P."/>
            <person name="Kyrpides N.C."/>
            <person name="Klenk H.P."/>
            <person name="Lapidus A."/>
        </authorList>
    </citation>
    <scope>NUCLEOTIDE SEQUENCE [LARGE SCALE GENOMIC DNA]</scope>
    <source>
        <strain evidence="7">DSM 17093 / CIP 108686 / LMG 22925 / RQ-24</strain>
    </source>
</reference>
<dbReference type="CDD" id="cd00613">
    <property type="entry name" value="GDC-P"/>
    <property type="match status" value="1"/>
</dbReference>
<dbReference type="EC" id="1.4.4.2" evidence="4"/>
<comment type="function">
    <text evidence="1 4">The glycine cleavage system catalyzes the degradation of glycine. The P protein binds the alpha-amino group of glycine through its pyridoxal phosphate cofactor; CO(2) is released and the remaining methylamine moiety is then transferred to the lipoamide cofactor of the H protein.</text>
</comment>
<dbReference type="NCBIfam" id="NF001696">
    <property type="entry name" value="PRK00451.1"/>
    <property type="match status" value="1"/>
</dbReference>
<dbReference type="KEGG" id="tra:Trad_1079"/>
<dbReference type="InterPro" id="IPR015424">
    <property type="entry name" value="PyrdxlP-dep_Trfase"/>
</dbReference>
<gene>
    <name evidence="4" type="primary">gcvPA</name>
    <name evidence="6" type="ordered locus">Trad_1079</name>
</gene>